<evidence type="ECO:0000313" key="5">
    <source>
        <dbReference type="EMBL" id="OZI38329.1"/>
    </source>
</evidence>
<dbReference type="Gene3D" id="3.10.105.10">
    <property type="entry name" value="Dipeptide-binding Protein, Domain 3"/>
    <property type="match status" value="1"/>
</dbReference>
<protein>
    <submittedName>
        <fullName evidence="5">ABC transporter substrate-binding protein</fullName>
    </submittedName>
</protein>
<evidence type="ECO:0000256" key="3">
    <source>
        <dbReference type="SAM" id="SignalP"/>
    </source>
</evidence>
<sequence length="533" mass="58129">MGITFSARRLCAALAFTGALATGAATPAAAATQITAVMQSDIRVLDPIITTAYITRNFGYMIFDTLLGTDVQGKIHPQMLEKWDVSADGKTYTFTLRPGLKWHDGAPVTAADCVMSIKRWAAQDKMGQIMTQLMTDMKPIDAEHFSMSFSAPTDLAIRALAKTSGVPPFMMPERIARTPPTEAIKEYIGSGPFKMVTAEFKPGVQIVFEKNQDYVPRAEPPSGTAGGKVVNVDRVKWVTMPDPMTAVNALASGEIDYMEQVPYDMLPLLENQPDVKLAVLDPTGNQTVMRMNFLNPPFDNKLVRQAAMYAVDQQEVLQALVGNPKYYRTCPAIFGCGMPFESDAGADVTVKGNIEKAKALLKEAHYDPKTQPVVILQPTDLGTVKAQPIVIAQALRKAGFNVKLEAMDWQTLVSRRASMAPLDKGGWNIFSTNNVMADVIDPLRAFGVAANGKGAWFGWPDVPAIEKLRMQFALSGNPDEQRKLAAEIQQLVIDEGVLLPMGQFTVPTGYRSTLSHPVNGPISVFWGIIKSAK</sequence>
<dbReference type="InterPro" id="IPR000914">
    <property type="entry name" value="SBP_5_dom"/>
</dbReference>
<keyword evidence="2 3" id="KW-0732">Signal</keyword>
<proteinExistence type="inferred from homology"/>
<feature type="signal peptide" evidence="3">
    <location>
        <begin position="1"/>
        <end position="21"/>
    </location>
</feature>
<dbReference type="CDD" id="cd08502">
    <property type="entry name" value="PBP2_NikA_DppA_OppA_like_16"/>
    <property type="match status" value="1"/>
</dbReference>
<dbReference type="PANTHER" id="PTHR30290:SF38">
    <property type="entry name" value="D,D-DIPEPTIDE-BINDING PERIPLASMIC PROTEIN DDPA-RELATED"/>
    <property type="match status" value="1"/>
</dbReference>
<dbReference type="InterPro" id="IPR039424">
    <property type="entry name" value="SBP_5"/>
</dbReference>
<dbReference type="GO" id="GO:0043190">
    <property type="term" value="C:ATP-binding cassette (ABC) transporter complex"/>
    <property type="evidence" value="ECO:0007669"/>
    <property type="project" value="InterPro"/>
</dbReference>
<dbReference type="GO" id="GO:0030288">
    <property type="term" value="C:outer membrane-bounded periplasmic space"/>
    <property type="evidence" value="ECO:0007669"/>
    <property type="project" value="UniProtKB-ARBA"/>
</dbReference>
<dbReference type="EMBL" id="NEVM01000001">
    <property type="protein sequence ID" value="OZI38329.1"/>
    <property type="molecule type" value="Genomic_DNA"/>
</dbReference>
<dbReference type="Pfam" id="PF00496">
    <property type="entry name" value="SBP_bac_5"/>
    <property type="match status" value="1"/>
</dbReference>
<evidence type="ECO:0000313" key="6">
    <source>
        <dbReference type="Proteomes" id="UP000216020"/>
    </source>
</evidence>
<dbReference type="Gene3D" id="3.40.190.10">
    <property type="entry name" value="Periplasmic binding protein-like II"/>
    <property type="match status" value="1"/>
</dbReference>
<dbReference type="GO" id="GO:1904680">
    <property type="term" value="F:peptide transmembrane transporter activity"/>
    <property type="evidence" value="ECO:0007669"/>
    <property type="project" value="TreeGrafter"/>
</dbReference>
<gene>
    <name evidence="5" type="ORF">CAL29_08405</name>
</gene>
<evidence type="ECO:0000256" key="1">
    <source>
        <dbReference type="ARBA" id="ARBA00005695"/>
    </source>
</evidence>
<dbReference type="SUPFAM" id="SSF53850">
    <property type="entry name" value="Periplasmic binding protein-like II"/>
    <property type="match status" value="1"/>
</dbReference>
<evidence type="ECO:0000256" key="2">
    <source>
        <dbReference type="ARBA" id="ARBA00022729"/>
    </source>
</evidence>
<evidence type="ECO:0000259" key="4">
    <source>
        <dbReference type="Pfam" id="PF00496"/>
    </source>
</evidence>
<dbReference type="PIRSF" id="PIRSF002741">
    <property type="entry name" value="MppA"/>
    <property type="match status" value="1"/>
</dbReference>
<reference evidence="6" key="1">
    <citation type="submission" date="2017-05" db="EMBL/GenBank/DDBJ databases">
        <title>Complete and WGS of Bordetella genogroups.</title>
        <authorList>
            <person name="Spilker T."/>
            <person name="Lipuma J."/>
        </authorList>
    </citation>
    <scope>NUCLEOTIDE SEQUENCE [LARGE SCALE GENOMIC DNA]</scope>
    <source>
        <strain evidence="6">AU16122</strain>
    </source>
</reference>
<keyword evidence="6" id="KW-1185">Reference proteome</keyword>
<organism evidence="5 6">
    <name type="scientific">Bordetella genomosp. 10</name>
    <dbReference type="NCBI Taxonomy" id="1416804"/>
    <lineage>
        <taxon>Bacteria</taxon>
        <taxon>Pseudomonadati</taxon>
        <taxon>Pseudomonadota</taxon>
        <taxon>Betaproteobacteria</taxon>
        <taxon>Burkholderiales</taxon>
        <taxon>Alcaligenaceae</taxon>
        <taxon>Bordetella</taxon>
    </lineage>
</organism>
<dbReference type="OrthoDB" id="9801799at2"/>
<accession>A0A261SLM8</accession>
<dbReference type="PANTHER" id="PTHR30290">
    <property type="entry name" value="PERIPLASMIC BINDING COMPONENT OF ABC TRANSPORTER"/>
    <property type="match status" value="1"/>
</dbReference>
<dbReference type="RefSeq" id="WP_094852423.1">
    <property type="nucleotide sequence ID" value="NZ_NEVM01000001.1"/>
</dbReference>
<comment type="caution">
    <text evidence="5">The sequence shown here is derived from an EMBL/GenBank/DDBJ whole genome shotgun (WGS) entry which is preliminary data.</text>
</comment>
<dbReference type="AlphaFoldDB" id="A0A261SLM8"/>
<dbReference type="GO" id="GO:0015833">
    <property type="term" value="P:peptide transport"/>
    <property type="evidence" value="ECO:0007669"/>
    <property type="project" value="TreeGrafter"/>
</dbReference>
<dbReference type="Proteomes" id="UP000216020">
    <property type="component" value="Unassembled WGS sequence"/>
</dbReference>
<name>A0A261SLM8_9BORD</name>
<dbReference type="InterPro" id="IPR030678">
    <property type="entry name" value="Peptide/Ni-bd"/>
</dbReference>
<feature type="domain" description="Solute-binding protein family 5" evidence="4">
    <location>
        <begin position="74"/>
        <end position="443"/>
    </location>
</feature>
<comment type="similarity">
    <text evidence="1">Belongs to the bacterial solute-binding protein 5 family.</text>
</comment>
<feature type="chain" id="PRO_5012672681" evidence="3">
    <location>
        <begin position="22"/>
        <end position="533"/>
    </location>
</feature>